<dbReference type="Pfam" id="PF00069">
    <property type="entry name" value="Pkinase"/>
    <property type="match status" value="1"/>
</dbReference>
<proteinExistence type="predicted"/>
<sequence length="507" mass="57335">MSCLKESFPPMFCFKEGDILGNCYTVIGILNRGSYGIVLLAQDSQNCQVAIKVLSHSTQEYKTEFEILSTLPPSEYIISYKTSFSENEYLFIVLEYYPLGDLYEAIISNRLPKDTEAIRSFMLQLVDGISFLHKNGVYHRDLKPENILLFHNLENNSISVKIGDFGLATTQKIVNDVGTGSNRYMAPEQYEVPVFHSLGVYHYDASKVDIWALGICLLNIVFSKNPFKVPSVSDLIFLDYMRDPISLFDVFPNMSEDMFKVLQCSLVCSPEKRSLDEMRSAIENLFEWTIDSQYVEENTAEKKLSVFNYENISTTEPRKSLRSPSITSFPHHTPFSWSKALQSTDVTENKNNDNTGNSMFSNVPVFLAHKPEENGVEKEKRDPAGPLKSGLATSIESYFHINQTGIMDDKKIPKSSLDTTANIIFPTSVKGSKSHLLFGKSWADDDDDDDDDDSSDDDGSGISLYNPPQKLNYNTDEYTENVTEASNKKGNDLCLWTLTLEDNILYF</sequence>
<evidence type="ECO:0000313" key="4">
    <source>
        <dbReference type="Proteomes" id="UP000054454"/>
    </source>
</evidence>
<dbReference type="InterPro" id="IPR045269">
    <property type="entry name" value="Atg1-like"/>
</dbReference>
<keyword evidence="4" id="KW-1185">Reference proteome</keyword>
<dbReference type="PROSITE" id="PS50011">
    <property type="entry name" value="PROTEIN_KINASE_DOM"/>
    <property type="match status" value="1"/>
</dbReference>
<dbReference type="SMART" id="SM00220">
    <property type="entry name" value="S_TKc"/>
    <property type="match status" value="1"/>
</dbReference>
<dbReference type="Gene3D" id="1.10.510.10">
    <property type="entry name" value="Transferase(Phosphotransferase) domain 1"/>
    <property type="match status" value="1"/>
</dbReference>
<dbReference type="VEuPathDB" id="FungiDB:T552_03342"/>
<dbReference type="InterPro" id="IPR000719">
    <property type="entry name" value="Prot_kinase_dom"/>
</dbReference>
<comment type="caution">
    <text evidence="3">The sequence shown here is derived from an EMBL/GenBank/DDBJ whole genome shotgun (WGS) entry which is preliminary data.</text>
</comment>
<feature type="region of interest" description="Disordered" evidence="1">
    <location>
        <begin position="443"/>
        <end position="474"/>
    </location>
</feature>
<evidence type="ECO:0000256" key="1">
    <source>
        <dbReference type="SAM" id="MobiDB-lite"/>
    </source>
</evidence>
<dbReference type="AlphaFoldDB" id="A0A0W4ZBE4"/>
<protein>
    <recommendedName>
        <fullName evidence="2">Protein kinase domain-containing protein</fullName>
    </recommendedName>
</protein>
<feature type="domain" description="Protein kinase" evidence="2">
    <location>
        <begin position="24"/>
        <end position="286"/>
    </location>
</feature>
<evidence type="ECO:0000259" key="2">
    <source>
        <dbReference type="PROSITE" id="PS50011"/>
    </source>
</evidence>
<dbReference type="RefSeq" id="XP_018224339.1">
    <property type="nucleotide sequence ID" value="XM_018371850.1"/>
</dbReference>
<gene>
    <name evidence="3" type="ORF">T552_03342</name>
</gene>
<dbReference type="GeneID" id="28938053"/>
<dbReference type="GO" id="GO:0005524">
    <property type="term" value="F:ATP binding"/>
    <property type="evidence" value="ECO:0007669"/>
    <property type="project" value="InterPro"/>
</dbReference>
<reference evidence="4" key="1">
    <citation type="journal article" date="2016" name="Nat. Commun.">
        <title>Genome analysis of three Pneumocystis species reveals adaptation mechanisms to life exclusively in mammalian hosts.</title>
        <authorList>
            <person name="Ma L."/>
            <person name="Chen Z."/>
            <person name="Huang D.W."/>
            <person name="Kutty G."/>
            <person name="Ishihara M."/>
            <person name="Wang H."/>
            <person name="Abouelleil A."/>
            <person name="Bishop L."/>
            <person name="Davey E."/>
            <person name="Deng R."/>
            <person name="Deng X."/>
            <person name="Fan L."/>
            <person name="Fantoni G."/>
            <person name="Fitzgerald M."/>
            <person name="Gogineni E."/>
            <person name="Goldberg J.M."/>
            <person name="Handley G."/>
            <person name="Hu X."/>
            <person name="Huber C."/>
            <person name="Jiao X."/>
            <person name="Jones K."/>
            <person name="Levin J.Z."/>
            <person name="Liu Y."/>
            <person name="Macdonald P."/>
            <person name="Melnikov A."/>
            <person name="Raley C."/>
            <person name="Sassi M."/>
            <person name="Sherman B.T."/>
            <person name="Song X."/>
            <person name="Sykes S."/>
            <person name="Tran B."/>
            <person name="Walsh L."/>
            <person name="Xia Y."/>
            <person name="Yang J."/>
            <person name="Young S."/>
            <person name="Zeng Q."/>
            <person name="Zheng X."/>
            <person name="Stephens R."/>
            <person name="Nusbaum C."/>
            <person name="Birren B.W."/>
            <person name="Azadi P."/>
            <person name="Lempicki R.A."/>
            <person name="Cuomo C.A."/>
            <person name="Kovacs J.A."/>
        </authorList>
    </citation>
    <scope>NUCLEOTIDE SEQUENCE [LARGE SCALE GENOMIC DNA]</scope>
    <source>
        <strain evidence="4">B80</strain>
    </source>
</reference>
<dbReference type="PROSITE" id="PS00108">
    <property type="entry name" value="PROTEIN_KINASE_ST"/>
    <property type="match status" value="1"/>
</dbReference>
<evidence type="ECO:0000313" key="3">
    <source>
        <dbReference type="EMBL" id="KTW25730.1"/>
    </source>
</evidence>
<dbReference type="InterPro" id="IPR008271">
    <property type="entry name" value="Ser/Thr_kinase_AS"/>
</dbReference>
<feature type="compositionally biased region" description="Acidic residues" evidence="1">
    <location>
        <begin position="444"/>
        <end position="459"/>
    </location>
</feature>
<dbReference type="GO" id="GO:0010506">
    <property type="term" value="P:regulation of autophagy"/>
    <property type="evidence" value="ECO:0007669"/>
    <property type="project" value="InterPro"/>
</dbReference>
<name>A0A0W4ZBE4_PNEC8</name>
<dbReference type="EMBL" id="LFVZ01000016">
    <property type="protein sequence ID" value="KTW25730.1"/>
    <property type="molecule type" value="Genomic_DNA"/>
</dbReference>
<organism evidence="3 4">
    <name type="scientific">Pneumocystis carinii (strain B80)</name>
    <name type="common">Rat pneumocystis pneumonia agent</name>
    <name type="synonym">Pneumocystis carinii f. sp. carinii</name>
    <dbReference type="NCBI Taxonomy" id="1408658"/>
    <lineage>
        <taxon>Eukaryota</taxon>
        <taxon>Fungi</taxon>
        <taxon>Dikarya</taxon>
        <taxon>Ascomycota</taxon>
        <taxon>Taphrinomycotina</taxon>
        <taxon>Pneumocystomycetes</taxon>
        <taxon>Pneumocystaceae</taxon>
        <taxon>Pneumocystis</taxon>
    </lineage>
</organism>
<dbReference type="OrthoDB" id="4062651at2759"/>
<dbReference type="GO" id="GO:0005737">
    <property type="term" value="C:cytoplasm"/>
    <property type="evidence" value="ECO:0007669"/>
    <property type="project" value="TreeGrafter"/>
</dbReference>
<dbReference type="SUPFAM" id="SSF56112">
    <property type="entry name" value="Protein kinase-like (PK-like)"/>
    <property type="match status" value="1"/>
</dbReference>
<dbReference type="PANTHER" id="PTHR24348">
    <property type="entry name" value="SERINE/THREONINE-PROTEIN KINASE UNC-51-RELATED"/>
    <property type="match status" value="1"/>
</dbReference>
<dbReference type="Proteomes" id="UP000054454">
    <property type="component" value="Unassembled WGS sequence"/>
</dbReference>
<dbReference type="InterPro" id="IPR011009">
    <property type="entry name" value="Kinase-like_dom_sf"/>
</dbReference>
<dbReference type="GO" id="GO:0004674">
    <property type="term" value="F:protein serine/threonine kinase activity"/>
    <property type="evidence" value="ECO:0007669"/>
    <property type="project" value="InterPro"/>
</dbReference>
<accession>A0A0W4ZBE4</accession>